<evidence type="ECO:0000259" key="15">
    <source>
        <dbReference type="PROSITE" id="PS51908"/>
    </source>
</evidence>
<dbReference type="InterPro" id="IPR021886">
    <property type="entry name" value="MgsA_C"/>
</dbReference>
<dbReference type="Pfam" id="PF04912">
    <property type="entry name" value="Dynamitin"/>
    <property type="match status" value="1"/>
</dbReference>
<feature type="region of interest" description="Disordered" evidence="14">
    <location>
        <begin position="283"/>
        <end position="303"/>
    </location>
</feature>
<dbReference type="CDD" id="cd00009">
    <property type="entry name" value="AAA"/>
    <property type="match status" value="1"/>
</dbReference>
<evidence type="ECO:0000256" key="14">
    <source>
        <dbReference type="SAM" id="MobiDB-lite"/>
    </source>
</evidence>
<dbReference type="Proteomes" id="UP000623687">
    <property type="component" value="Unassembled WGS sequence"/>
</dbReference>
<accession>A0A8H6ZTQ4</accession>
<dbReference type="GeneID" id="59377404"/>
<dbReference type="SMART" id="SM00382">
    <property type="entry name" value="AAA"/>
    <property type="match status" value="1"/>
</dbReference>
<comment type="similarity">
    <text evidence="2">Belongs to the AAA ATPase family. RarA/MGS1/WRNIP1 subfamily.</text>
</comment>
<dbReference type="FunFam" id="1.20.272.10:FF:000001">
    <property type="entry name" value="Putative AAA family ATPase"/>
    <property type="match status" value="1"/>
</dbReference>
<dbReference type="InterPro" id="IPR003593">
    <property type="entry name" value="AAA+_ATPase"/>
</dbReference>
<dbReference type="Gene3D" id="1.10.8.60">
    <property type="match status" value="1"/>
</dbReference>
<dbReference type="GO" id="GO:0000731">
    <property type="term" value="P:DNA synthesis involved in DNA repair"/>
    <property type="evidence" value="ECO:0007669"/>
    <property type="project" value="TreeGrafter"/>
</dbReference>
<dbReference type="SUPFAM" id="SSF48019">
    <property type="entry name" value="post-AAA+ oligomerization domain-like"/>
    <property type="match status" value="1"/>
</dbReference>
<feature type="compositionally biased region" description="Basic and acidic residues" evidence="14">
    <location>
        <begin position="48"/>
        <end position="72"/>
    </location>
</feature>
<feature type="coiled-coil region" evidence="13">
    <location>
        <begin position="362"/>
        <end position="407"/>
    </location>
</feature>
<evidence type="ECO:0000256" key="1">
    <source>
        <dbReference type="ARBA" id="ARBA00004496"/>
    </source>
</evidence>
<dbReference type="PANTHER" id="PTHR13779">
    <property type="entry name" value="WERNER HELICASE-INTERACTING PROTEIN 1 FAMILY MEMBER"/>
    <property type="match status" value="1"/>
</dbReference>
<proteinExistence type="inferred from homology"/>
<feature type="compositionally biased region" description="Polar residues" evidence="14">
    <location>
        <begin position="294"/>
        <end position="303"/>
    </location>
</feature>
<organism evidence="16 17">
    <name type="scientific">Pleurotus ostreatus</name>
    <name type="common">Oyster mushroom</name>
    <name type="synonym">White-rot fungus</name>
    <dbReference type="NCBI Taxonomy" id="5322"/>
    <lineage>
        <taxon>Eukaryota</taxon>
        <taxon>Fungi</taxon>
        <taxon>Dikarya</taxon>
        <taxon>Basidiomycota</taxon>
        <taxon>Agaricomycotina</taxon>
        <taxon>Agaricomycetes</taxon>
        <taxon>Agaricomycetidae</taxon>
        <taxon>Agaricales</taxon>
        <taxon>Pleurotineae</taxon>
        <taxon>Pleurotaceae</taxon>
        <taxon>Pleurotus</taxon>
    </lineage>
</organism>
<dbReference type="InterPro" id="IPR032423">
    <property type="entry name" value="AAA_assoc_2"/>
</dbReference>
<sequence length="949" mass="103952">MSLNKYANLPDIDTAPDVYETEDVVDSGEGNDSSDHDDEGAQNRGNKRHGDPNAPREELDSSHLMSHDEASKRFRKAEKRRAQMRTEYAYPPSSTSPVDETSSSSKPVPLSYRLRALQAELAALEEELSDPTNPQLHKERVEDHVDPGVLIRGLVDVRGRLEKIRKGKEGRGKLVQVVLGADSARENEDEESKAPGDSTTQASPSKSETQSTSVADMDKRLGDLEKMLGSSNIAIDEASTMPPPLLSSVARLNAQLTILTQPRHIDSVSRRLKLLLSDLDRASASQQHGHRRNPSQPSASGSLPNIQEQLLPLLSRLSPLLPQIPHILTRLRTLSSLHTSAGEFQSMLSSLETDQQGMHKSLDDLEEAMKTVEKSLEANQKVVRGNVAGLEERVDSLMGRLEELGRDSPVCERGVPESDINRHLDNACNGNDSVKPEPKPSTSGAASSSQRASKKEALAPIFAKPSRRAEGVSSPSQARQIPLKRSAVDEGTPISMSMKRKRNQAKLDAVPLAERLRPKKLVDFVGQAHLTGPDSLLQKAVSNGSVGSIILWGPPGCGKTTLARLIAGETNSILKELSATVVGINDIRQTFEEAKGTMALTGRRTIIFLDEVHRFTRSQQDIFLPSIEKGEVQLIGATTENPSFKLNSALLNCRVFTLNPLSTDDMKQILHNAVARICEEAEDVSEPIGTTAHPQLTEKVMDTIASLSNGDARTALSLLELAVLSKDMKERQLLNHLRVSVSISYDRTGESHYDMISALHKSIRGSQGSAALYWLARMLTGGEDPVFIARRLVVCASEDVGLADNHALPLAVATMQACQLVGMPECRINLAHCVSYLSEAPKSTRSYRGYNRAEAAAKNDPTDPVPMAVRNAPTSLMKDLGYGDGYHYNPDFAHPVYNEYLPPKLRDEVFLKQAGDESDKTWDEDALRQWETEMNGGELWDGRDDKNAV</sequence>
<evidence type="ECO:0000256" key="7">
    <source>
        <dbReference type="ARBA" id="ARBA00022763"/>
    </source>
</evidence>
<feature type="domain" description="UBZ4-type" evidence="15">
    <location>
        <begin position="405"/>
        <end position="433"/>
    </location>
</feature>
<dbReference type="Gene3D" id="1.20.272.10">
    <property type="match status" value="1"/>
</dbReference>
<dbReference type="GO" id="GO:0005634">
    <property type="term" value="C:nucleus"/>
    <property type="evidence" value="ECO:0007669"/>
    <property type="project" value="TreeGrafter"/>
</dbReference>
<dbReference type="GO" id="GO:0008047">
    <property type="term" value="F:enzyme activator activity"/>
    <property type="evidence" value="ECO:0007669"/>
    <property type="project" value="TreeGrafter"/>
</dbReference>
<feature type="compositionally biased region" description="Basic and acidic residues" evidence="14">
    <location>
        <begin position="408"/>
        <end position="425"/>
    </location>
</feature>
<evidence type="ECO:0000256" key="8">
    <source>
        <dbReference type="ARBA" id="ARBA00022771"/>
    </source>
</evidence>
<comment type="subcellular location">
    <subcellularLocation>
        <location evidence="1">Cytoplasm</location>
    </subcellularLocation>
</comment>
<dbReference type="Pfam" id="PF00004">
    <property type="entry name" value="AAA"/>
    <property type="match status" value="1"/>
</dbReference>
<evidence type="ECO:0000256" key="13">
    <source>
        <dbReference type="SAM" id="Coils"/>
    </source>
</evidence>
<dbReference type="InterPro" id="IPR003959">
    <property type="entry name" value="ATPase_AAA_core"/>
</dbReference>
<evidence type="ECO:0000256" key="4">
    <source>
        <dbReference type="ARBA" id="ARBA00022705"/>
    </source>
</evidence>
<evidence type="ECO:0000256" key="5">
    <source>
        <dbReference type="ARBA" id="ARBA00022723"/>
    </source>
</evidence>
<keyword evidence="9" id="KW-0862">Zinc</keyword>
<protein>
    <recommendedName>
        <fullName evidence="15">UBZ4-type domain-containing protein</fullName>
    </recommendedName>
</protein>
<feature type="compositionally biased region" description="Low complexity" evidence="14">
    <location>
        <begin position="91"/>
        <end position="107"/>
    </location>
</feature>
<feature type="region of interest" description="Disordered" evidence="14">
    <location>
        <begin position="408"/>
        <end position="505"/>
    </location>
</feature>
<dbReference type="GO" id="GO:0017116">
    <property type="term" value="F:single-stranded DNA helicase activity"/>
    <property type="evidence" value="ECO:0007669"/>
    <property type="project" value="TreeGrafter"/>
</dbReference>
<feature type="region of interest" description="Disordered" evidence="14">
    <location>
        <begin position="177"/>
        <end position="216"/>
    </location>
</feature>
<dbReference type="GO" id="GO:0005524">
    <property type="term" value="F:ATP binding"/>
    <property type="evidence" value="ECO:0007669"/>
    <property type="project" value="UniProtKB-KW"/>
</dbReference>
<dbReference type="RefSeq" id="XP_036630736.1">
    <property type="nucleotide sequence ID" value="XM_036777116.1"/>
</dbReference>
<keyword evidence="5" id="KW-0479">Metal-binding</keyword>
<dbReference type="EMBL" id="JACETU010000005">
    <property type="protein sequence ID" value="KAF7428364.1"/>
    <property type="molecule type" value="Genomic_DNA"/>
</dbReference>
<dbReference type="Pfam" id="PF12002">
    <property type="entry name" value="MgsA_C"/>
    <property type="match status" value="1"/>
</dbReference>
<dbReference type="GO" id="GO:0016887">
    <property type="term" value="F:ATP hydrolysis activity"/>
    <property type="evidence" value="ECO:0007669"/>
    <property type="project" value="InterPro"/>
</dbReference>
<dbReference type="PROSITE" id="PS51908">
    <property type="entry name" value="ZF_UBZ4"/>
    <property type="match status" value="1"/>
</dbReference>
<dbReference type="GO" id="GO:0006271">
    <property type="term" value="P:DNA strand elongation involved in DNA replication"/>
    <property type="evidence" value="ECO:0007669"/>
    <property type="project" value="UniProtKB-ARBA"/>
</dbReference>
<evidence type="ECO:0000313" key="17">
    <source>
        <dbReference type="Proteomes" id="UP000623687"/>
    </source>
</evidence>
<dbReference type="PANTHER" id="PTHR13779:SF7">
    <property type="entry name" value="ATPASE WRNIP1"/>
    <property type="match status" value="1"/>
</dbReference>
<dbReference type="InterPro" id="IPR051314">
    <property type="entry name" value="AAA_ATPase_RarA/MGS1/WRNIP1"/>
</dbReference>
<dbReference type="AlphaFoldDB" id="A0A8H6ZTQ4"/>
<dbReference type="VEuPathDB" id="FungiDB:PC9H_007586"/>
<feature type="compositionally biased region" description="Polar residues" evidence="14">
    <location>
        <begin position="197"/>
        <end position="214"/>
    </location>
</feature>
<dbReference type="GO" id="GO:0005869">
    <property type="term" value="C:dynactin complex"/>
    <property type="evidence" value="ECO:0007669"/>
    <property type="project" value="InterPro"/>
</dbReference>
<evidence type="ECO:0000313" key="16">
    <source>
        <dbReference type="EMBL" id="KAF7428364.1"/>
    </source>
</evidence>
<dbReference type="InterPro" id="IPR027417">
    <property type="entry name" value="P-loop_NTPase"/>
</dbReference>
<reference evidence="16" key="1">
    <citation type="submission" date="2019-07" db="EMBL/GenBank/DDBJ databases">
        <authorList>
            <person name="Palmer J.M."/>
        </authorList>
    </citation>
    <scope>NUCLEOTIDE SEQUENCE</scope>
    <source>
        <strain evidence="16">PC9</strain>
    </source>
</reference>
<keyword evidence="11 12" id="KW-0234">DNA repair</keyword>
<dbReference type="FunFam" id="3.40.50.300:FF:000137">
    <property type="entry name" value="Replication-associated recombination protein A"/>
    <property type="match status" value="1"/>
</dbReference>
<feature type="compositionally biased region" description="Basic residues" evidence="14">
    <location>
        <begin position="73"/>
        <end position="83"/>
    </location>
</feature>
<evidence type="ECO:0000256" key="11">
    <source>
        <dbReference type="ARBA" id="ARBA00023204"/>
    </source>
</evidence>
<name>A0A8H6ZTQ4_PLEOS</name>
<dbReference type="OrthoDB" id="10265467at2759"/>
<dbReference type="GO" id="GO:0005737">
    <property type="term" value="C:cytoplasm"/>
    <property type="evidence" value="ECO:0007669"/>
    <property type="project" value="UniProtKB-SubCell"/>
</dbReference>
<feature type="region of interest" description="Disordered" evidence="14">
    <location>
        <begin position="1"/>
        <end position="109"/>
    </location>
</feature>
<keyword evidence="8 12" id="KW-0863">Zinc-finger</keyword>
<gene>
    <name evidence="16" type="ORF">PC9H_007586</name>
</gene>
<dbReference type="GO" id="GO:0003677">
    <property type="term" value="F:DNA binding"/>
    <property type="evidence" value="ECO:0007669"/>
    <property type="project" value="InterPro"/>
</dbReference>
<dbReference type="InterPro" id="IPR008921">
    <property type="entry name" value="DNA_pol3_clamp-load_cplx_C"/>
</dbReference>
<evidence type="ECO:0000256" key="2">
    <source>
        <dbReference type="ARBA" id="ARBA00008959"/>
    </source>
</evidence>
<keyword evidence="4" id="KW-0235">DNA replication</keyword>
<dbReference type="InterPro" id="IPR006642">
    <property type="entry name" value="Rad18_UBZ4"/>
</dbReference>
<dbReference type="CDD" id="cd18139">
    <property type="entry name" value="HLD_clamp_RarA"/>
    <property type="match status" value="1"/>
</dbReference>
<evidence type="ECO:0000256" key="12">
    <source>
        <dbReference type="PROSITE-ProRule" id="PRU01256"/>
    </source>
</evidence>
<evidence type="ECO:0000256" key="9">
    <source>
        <dbReference type="ARBA" id="ARBA00022833"/>
    </source>
</evidence>
<evidence type="ECO:0000256" key="3">
    <source>
        <dbReference type="ARBA" id="ARBA00022490"/>
    </source>
</evidence>
<dbReference type="InterPro" id="IPR028133">
    <property type="entry name" value="Dynamitin"/>
</dbReference>
<dbReference type="Gene3D" id="3.40.50.300">
    <property type="entry name" value="P-loop containing nucleotide triphosphate hydrolases"/>
    <property type="match status" value="1"/>
</dbReference>
<comment type="caution">
    <text evidence="16">The sequence shown here is derived from an EMBL/GenBank/DDBJ whole genome shotgun (WGS) entry which is preliminary data.</text>
</comment>
<evidence type="ECO:0000256" key="10">
    <source>
        <dbReference type="ARBA" id="ARBA00022840"/>
    </source>
</evidence>
<dbReference type="Gene3D" id="1.10.3710.10">
    <property type="entry name" value="DNA polymerase III clamp loader subunits, C-terminal domain"/>
    <property type="match status" value="1"/>
</dbReference>
<keyword evidence="10" id="KW-0067">ATP-binding</keyword>
<dbReference type="GO" id="GO:0007017">
    <property type="term" value="P:microtubule-based process"/>
    <property type="evidence" value="ECO:0007669"/>
    <property type="project" value="InterPro"/>
</dbReference>
<keyword evidence="13" id="KW-0175">Coiled coil</keyword>
<dbReference type="SUPFAM" id="SSF52540">
    <property type="entry name" value="P-loop containing nucleoside triphosphate hydrolases"/>
    <property type="match status" value="1"/>
</dbReference>
<keyword evidence="6" id="KW-0547">Nucleotide-binding</keyword>
<evidence type="ECO:0000256" key="6">
    <source>
        <dbReference type="ARBA" id="ARBA00022741"/>
    </source>
</evidence>
<dbReference type="GO" id="GO:0008270">
    <property type="term" value="F:zinc ion binding"/>
    <property type="evidence" value="ECO:0007669"/>
    <property type="project" value="UniProtKB-KW"/>
</dbReference>
<feature type="compositionally biased region" description="Polar residues" evidence="14">
    <location>
        <begin position="440"/>
        <end position="451"/>
    </location>
</feature>
<dbReference type="Pfam" id="PF16193">
    <property type="entry name" value="AAA_assoc_2"/>
    <property type="match status" value="1"/>
</dbReference>
<keyword evidence="7 12" id="KW-0227">DNA damage</keyword>
<keyword evidence="17" id="KW-1185">Reference proteome</keyword>
<keyword evidence="3" id="KW-0963">Cytoplasm</keyword>